<dbReference type="Proteomes" id="UP000593758">
    <property type="component" value="Chromosome"/>
</dbReference>
<evidence type="ECO:0000313" key="4">
    <source>
        <dbReference type="EMBL" id="QOR69564.1"/>
    </source>
</evidence>
<sequence>MKRQLSTTPFTRRSALGLGALGLGALAACDVSTDTGSGTGTEDPEFGFEEIPDSGAELPTEDVTIGWMDSGDLKAMFLEPFFASYMDKHEHITVDYQPSSWDTINEAIPVAVRNESAPDVFARPASMPTQSAISEGWISPLDDVIPDFEEWRAGFPEGAFIPGVHVFDGLTYTWPMNSSKRFEYLQLTNSTLMTDAGFDPTARLSLEQLREACRVITDNGAGDAYGLMIDGTRIAQVALMFAQMIGHSVINSGTYRGLDLRTGEYDLTAPEVVEAFEMLLAIDDDGSIFPGYISLDDATARSRFPQGVAGVLFDGPWAIPAYQRDFPDFDFAVGAPPSADGGASASYPFWEEGANDLYLFAGARYPEVVGDMFHYLGSVNGQANIIVASQGNLSSVMPAANELSAQSTDLDARAVAAVNVAGDLMRLAPDPRLRNADNSEVILRHRPPSTTFADLGQAIFSGQGELRQSLQQLEDECNRALDDAIIAARDAGANVSRADWVFPDWNPADDFTAGQYTNS</sequence>
<feature type="signal peptide" evidence="3">
    <location>
        <begin position="1"/>
        <end position="27"/>
    </location>
</feature>
<proteinExistence type="predicted"/>
<dbReference type="InterPro" id="IPR050490">
    <property type="entry name" value="Bact_solute-bd_prot1"/>
</dbReference>
<dbReference type="AlphaFoldDB" id="A0A7M1SRG1"/>
<keyword evidence="1" id="KW-0175">Coiled coil</keyword>
<dbReference type="InterPro" id="IPR006059">
    <property type="entry name" value="SBP"/>
</dbReference>
<keyword evidence="5" id="KW-1185">Reference proteome</keyword>
<reference evidence="4 5" key="1">
    <citation type="submission" date="2020-10" db="EMBL/GenBank/DDBJ databases">
        <title>Haloactinobacterium sp. RN3S43, a bacterium isolated from saline soil.</title>
        <authorList>
            <person name="Sun J.-Q."/>
        </authorList>
    </citation>
    <scope>NUCLEOTIDE SEQUENCE [LARGE SCALE GENOMIC DNA]</scope>
    <source>
        <strain evidence="4 5">RN3S43</strain>
    </source>
</reference>
<dbReference type="PANTHER" id="PTHR43649">
    <property type="entry name" value="ARABINOSE-BINDING PROTEIN-RELATED"/>
    <property type="match status" value="1"/>
</dbReference>
<feature type="compositionally biased region" description="Acidic residues" evidence="2">
    <location>
        <begin position="42"/>
        <end position="52"/>
    </location>
</feature>
<evidence type="ECO:0000256" key="1">
    <source>
        <dbReference type="SAM" id="Coils"/>
    </source>
</evidence>
<evidence type="ECO:0000256" key="3">
    <source>
        <dbReference type="SAM" id="SignalP"/>
    </source>
</evidence>
<dbReference type="PROSITE" id="PS51257">
    <property type="entry name" value="PROKAR_LIPOPROTEIN"/>
    <property type="match status" value="1"/>
</dbReference>
<name>A0A7M1SRG1_9MICO</name>
<accession>A0A7M1SRG1</accession>
<keyword evidence="3" id="KW-0732">Signal</keyword>
<organism evidence="4 5">
    <name type="scientific">Ruania alkalisoli</name>
    <dbReference type="NCBI Taxonomy" id="2779775"/>
    <lineage>
        <taxon>Bacteria</taxon>
        <taxon>Bacillati</taxon>
        <taxon>Actinomycetota</taxon>
        <taxon>Actinomycetes</taxon>
        <taxon>Micrococcales</taxon>
        <taxon>Ruaniaceae</taxon>
        <taxon>Ruania</taxon>
    </lineage>
</organism>
<gene>
    <name evidence="4" type="ORF">IM660_12850</name>
</gene>
<feature type="region of interest" description="Disordered" evidence="2">
    <location>
        <begin position="34"/>
        <end position="58"/>
    </location>
</feature>
<dbReference type="KEGG" id="halt:IM660_12850"/>
<feature type="coiled-coil region" evidence="1">
    <location>
        <begin position="463"/>
        <end position="490"/>
    </location>
</feature>
<dbReference type="Pfam" id="PF01547">
    <property type="entry name" value="SBP_bac_1"/>
    <property type="match status" value="1"/>
</dbReference>
<dbReference type="EMBL" id="CP063169">
    <property type="protein sequence ID" value="QOR69564.1"/>
    <property type="molecule type" value="Genomic_DNA"/>
</dbReference>
<protein>
    <submittedName>
        <fullName evidence="4">Extracellular solute-binding protein</fullName>
    </submittedName>
</protein>
<evidence type="ECO:0000256" key="2">
    <source>
        <dbReference type="SAM" id="MobiDB-lite"/>
    </source>
</evidence>
<dbReference type="Gene3D" id="3.40.190.10">
    <property type="entry name" value="Periplasmic binding protein-like II"/>
    <property type="match status" value="1"/>
</dbReference>
<dbReference type="PANTHER" id="PTHR43649:SF12">
    <property type="entry name" value="DIACETYLCHITOBIOSE BINDING PROTEIN DASA"/>
    <property type="match status" value="1"/>
</dbReference>
<dbReference type="RefSeq" id="WP_193496030.1">
    <property type="nucleotide sequence ID" value="NZ_CP063169.1"/>
</dbReference>
<feature type="chain" id="PRO_5039191775" evidence="3">
    <location>
        <begin position="28"/>
        <end position="519"/>
    </location>
</feature>
<dbReference type="SUPFAM" id="SSF53850">
    <property type="entry name" value="Periplasmic binding protein-like II"/>
    <property type="match status" value="1"/>
</dbReference>
<evidence type="ECO:0000313" key="5">
    <source>
        <dbReference type="Proteomes" id="UP000593758"/>
    </source>
</evidence>